<feature type="transmembrane region" description="Helical" evidence="1">
    <location>
        <begin position="96"/>
        <end position="117"/>
    </location>
</feature>
<dbReference type="EMBL" id="VMFF01000019">
    <property type="protein sequence ID" value="TSC65979.1"/>
    <property type="molecule type" value="Genomic_DNA"/>
</dbReference>
<feature type="transmembrane region" description="Helical" evidence="1">
    <location>
        <begin position="20"/>
        <end position="41"/>
    </location>
</feature>
<dbReference type="Proteomes" id="UP000319613">
    <property type="component" value="Unassembled WGS sequence"/>
</dbReference>
<evidence type="ECO:0000256" key="1">
    <source>
        <dbReference type="SAM" id="Phobius"/>
    </source>
</evidence>
<evidence type="ECO:0008006" key="4">
    <source>
        <dbReference type="Google" id="ProtNLM"/>
    </source>
</evidence>
<name>A0A554JCC6_9BACT</name>
<gene>
    <name evidence="2" type="ORF">G01um101477_267</name>
</gene>
<organism evidence="2 3">
    <name type="scientific">Candidatus Doudnabacteria bacterium Gr01-1014_77</name>
    <dbReference type="NCBI Taxonomy" id="2017133"/>
    <lineage>
        <taxon>Bacteria</taxon>
        <taxon>Candidatus Doudnaibacteriota</taxon>
    </lineage>
</organism>
<sequence>MFSGIIKTMNKVLEYTRNILFQIAVSALLNIISWVVIITQIKPNAEPLPLHYNVFFGPDIVTKGYYLYSLPLVGLLILVANYIFYRYTKEREEFAAKIVIAVTMVVQALILIAVLFLKSIIVI</sequence>
<accession>A0A554JCC6</accession>
<keyword evidence="1" id="KW-1133">Transmembrane helix</keyword>
<proteinExistence type="predicted"/>
<keyword evidence="1" id="KW-0812">Transmembrane</keyword>
<feature type="transmembrane region" description="Helical" evidence="1">
    <location>
        <begin position="65"/>
        <end position="84"/>
    </location>
</feature>
<reference evidence="2 3" key="1">
    <citation type="submission" date="2017-07" db="EMBL/GenBank/DDBJ databases">
        <title>Mechanisms for carbon and nitrogen cycling indicate functional differentiation within the Candidate Phyla Radiation.</title>
        <authorList>
            <person name="Danczak R.E."/>
            <person name="Johnston M.D."/>
            <person name="Kenah C."/>
            <person name="Slattery M."/>
            <person name="Wrighton K.C."/>
            <person name="Wilkins M.J."/>
        </authorList>
    </citation>
    <scope>NUCLEOTIDE SEQUENCE [LARGE SCALE GENOMIC DNA]</scope>
    <source>
        <strain evidence="2">Gr01-1014_77</strain>
    </source>
</reference>
<comment type="caution">
    <text evidence="2">The sequence shown here is derived from an EMBL/GenBank/DDBJ whole genome shotgun (WGS) entry which is preliminary data.</text>
</comment>
<dbReference type="AlphaFoldDB" id="A0A554JCC6"/>
<protein>
    <recommendedName>
        <fullName evidence="4">DUF1648 domain-containing protein</fullName>
    </recommendedName>
</protein>
<evidence type="ECO:0000313" key="2">
    <source>
        <dbReference type="EMBL" id="TSC65979.1"/>
    </source>
</evidence>
<keyword evidence="1" id="KW-0472">Membrane</keyword>
<evidence type="ECO:0000313" key="3">
    <source>
        <dbReference type="Proteomes" id="UP000319613"/>
    </source>
</evidence>